<dbReference type="InterPro" id="IPR050602">
    <property type="entry name" value="Malonyl-ACP_OMT"/>
</dbReference>
<dbReference type="SUPFAM" id="SSF53335">
    <property type="entry name" value="S-adenosyl-L-methionine-dependent methyltransferases"/>
    <property type="match status" value="1"/>
</dbReference>
<evidence type="ECO:0000313" key="8">
    <source>
        <dbReference type="Proteomes" id="UP001359485"/>
    </source>
</evidence>
<name>A0ABR1B2M3_POLSC</name>
<evidence type="ECO:0000313" key="7">
    <source>
        <dbReference type="EMBL" id="KAK6633613.1"/>
    </source>
</evidence>
<dbReference type="PANTHER" id="PTHR13090">
    <property type="entry name" value="ARGININE-HYDROXYLASE NDUFAF5, MITOCHONDRIAL"/>
    <property type="match status" value="1"/>
</dbReference>
<keyword evidence="8" id="KW-1185">Reference proteome</keyword>
<evidence type="ECO:0000256" key="5">
    <source>
        <dbReference type="ARBA" id="ARBA00042549"/>
    </source>
</evidence>
<keyword evidence="1" id="KW-0489">Methyltransferase</keyword>
<reference evidence="7 8" key="1">
    <citation type="submission" date="2023-09" db="EMBL/GenBank/DDBJ databases">
        <title>Genomes of two closely related lineages of the louse Polyplax serrata with different host specificities.</title>
        <authorList>
            <person name="Martinu J."/>
            <person name="Tarabai H."/>
            <person name="Stefka J."/>
            <person name="Hypsa V."/>
        </authorList>
    </citation>
    <scope>NUCLEOTIDE SEQUENCE [LARGE SCALE GENOMIC DNA]</scope>
    <source>
        <strain evidence="7">98ZLc_SE</strain>
    </source>
</reference>
<dbReference type="PANTHER" id="PTHR13090:SF1">
    <property type="entry name" value="ARGININE-HYDROXYLASE NDUFAF5, MITOCHONDRIAL"/>
    <property type="match status" value="1"/>
</dbReference>
<proteinExistence type="predicted"/>
<dbReference type="Gene3D" id="3.40.50.150">
    <property type="entry name" value="Vaccinia Virus protein VP39"/>
    <property type="match status" value="1"/>
</dbReference>
<accession>A0ABR1B2M3</accession>
<dbReference type="InterPro" id="IPR013216">
    <property type="entry name" value="Methyltransf_11"/>
</dbReference>
<feature type="domain" description="Methyltransferase type 11" evidence="6">
    <location>
        <begin position="108"/>
        <end position="202"/>
    </location>
</feature>
<organism evidence="7 8">
    <name type="scientific">Polyplax serrata</name>
    <name type="common">Common mouse louse</name>
    <dbReference type="NCBI Taxonomy" id="468196"/>
    <lineage>
        <taxon>Eukaryota</taxon>
        <taxon>Metazoa</taxon>
        <taxon>Ecdysozoa</taxon>
        <taxon>Arthropoda</taxon>
        <taxon>Hexapoda</taxon>
        <taxon>Insecta</taxon>
        <taxon>Pterygota</taxon>
        <taxon>Neoptera</taxon>
        <taxon>Paraneoptera</taxon>
        <taxon>Psocodea</taxon>
        <taxon>Troctomorpha</taxon>
        <taxon>Phthiraptera</taxon>
        <taxon>Anoplura</taxon>
        <taxon>Polyplacidae</taxon>
        <taxon>Polyplax</taxon>
    </lineage>
</organism>
<dbReference type="Proteomes" id="UP001359485">
    <property type="component" value="Unassembled WGS sequence"/>
</dbReference>
<evidence type="ECO:0000259" key="6">
    <source>
        <dbReference type="Pfam" id="PF08241"/>
    </source>
</evidence>
<dbReference type="CDD" id="cd02440">
    <property type="entry name" value="AdoMet_MTases"/>
    <property type="match status" value="1"/>
</dbReference>
<evidence type="ECO:0000256" key="3">
    <source>
        <dbReference type="ARBA" id="ARBA00040937"/>
    </source>
</evidence>
<dbReference type="InterPro" id="IPR029063">
    <property type="entry name" value="SAM-dependent_MTases_sf"/>
</dbReference>
<keyword evidence="2" id="KW-0808">Transferase</keyword>
<comment type="caution">
    <text evidence="7">The sequence shown here is derived from an EMBL/GenBank/DDBJ whole genome shotgun (WGS) entry which is preliminary data.</text>
</comment>
<dbReference type="EMBL" id="JAWJWF010000004">
    <property type="protein sequence ID" value="KAK6633613.1"/>
    <property type="molecule type" value="Genomic_DNA"/>
</dbReference>
<evidence type="ECO:0000256" key="2">
    <source>
        <dbReference type="ARBA" id="ARBA00022679"/>
    </source>
</evidence>
<evidence type="ECO:0000256" key="1">
    <source>
        <dbReference type="ARBA" id="ARBA00022603"/>
    </source>
</evidence>
<evidence type="ECO:0000256" key="4">
    <source>
        <dbReference type="ARBA" id="ARBA00041833"/>
    </source>
</evidence>
<gene>
    <name evidence="7" type="ORF">RUM44_004220</name>
</gene>
<sequence>MNSSLKLSYHLPIRFLTGPKSAPGKSRIIQNVSNYSNIFTSASQCQVQKKQANTKTLNIFDRKTKLWQRERAALSDKVENFDYVKNEIGYRLADRVFDIKRKFNRVIDLGCSRGYVSKHISADSVEHLIMTDNSELLMSQSVCNDPNVKVEKIVCDEEHLEDVFEPESIDLVISNLALHWVNDLPGCFKQIMKLLKVDGVFLGSMFGIDTLYELRSSLQLAETERKGGVSPHVSPFTKPMDVGFLLQKSGFVMQTIDVDEVIFIYPSIFELMEDLKGMGESNASWNRSLHISRDTILAAAPIYEKLYGNKRIEEENIDINGVPATFQVVYFIGWKPDPSKPQPQPKDPTMVSLKDFYSLGDIGSEPKKIKLDE</sequence>
<dbReference type="Pfam" id="PF08241">
    <property type="entry name" value="Methyltransf_11"/>
    <property type="match status" value="1"/>
</dbReference>
<protein>
    <recommendedName>
        <fullName evidence="3">Arginine-hydroxylase NDUFAF5, mitochondrial</fullName>
    </recommendedName>
    <alternativeName>
        <fullName evidence="4">NADH dehydrogenase [ubiquinone] 1 alpha subcomplex assembly factor 5</fullName>
    </alternativeName>
    <alternativeName>
        <fullName evidence="5">Putative methyltransferase NDUFAF5</fullName>
    </alternativeName>
</protein>